<evidence type="ECO:0000313" key="2">
    <source>
        <dbReference type="EMBL" id="RDV10391.1"/>
    </source>
</evidence>
<protein>
    <submittedName>
        <fullName evidence="2">Uncharacterized protein</fullName>
    </submittedName>
</protein>
<keyword evidence="3" id="KW-1185">Reference proteome</keyword>
<comment type="caution">
    <text evidence="2">The sequence shown here is derived from an EMBL/GenBank/DDBJ whole genome shotgun (WGS) entry which is preliminary data.</text>
</comment>
<feature type="compositionally biased region" description="Polar residues" evidence="1">
    <location>
        <begin position="7"/>
        <end position="25"/>
    </location>
</feature>
<sequence>MGLPEAQQLQSGTLTWSRNGNTTGSIDIRVNTRSDEPCLELDYKYRENFPLDIIYRSSRLAECLAFEQRNAILSACCSF</sequence>
<accession>A0A3D8KZ87</accession>
<feature type="region of interest" description="Disordered" evidence="1">
    <location>
        <begin position="1"/>
        <end position="27"/>
    </location>
</feature>
<dbReference type="Proteomes" id="UP000256708">
    <property type="component" value="Unassembled WGS sequence"/>
</dbReference>
<organism evidence="2 3">
    <name type="scientific">Pontibacter diazotrophicus</name>
    <dbReference type="NCBI Taxonomy" id="1400979"/>
    <lineage>
        <taxon>Bacteria</taxon>
        <taxon>Pseudomonadati</taxon>
        <taxon>Bacteroidota</taxon>
        <taxon>Cytophagia</taxon>
        <taxon>Cytophagales</taxon>
        <taxon>Hymenobacteraceae</taxon>
        <taxon>Pontibacter</taxon>
    </lineage>
</organism>
<dbReference type="AlphaFoldDB" id="A0A3D8KZ87"/>
<gene>
    <name evidence="2" type="ORF">DXT99_26360</name>
</gene>
<proteinExistence type="predicted"/>
<evidence type="ECO:0000256" key="1">
    <source>
        <dbReference type="SAM" id="MobiDB-lite"/>
    </source>
</evidence>
<name>A0A3D8KZ87_9BACT</name>
<evidence type="ECO:0000313" key="3">
    <source>
        <dbReference type="Proteomes" id="UP000256708"/>
    </source>
</evidence>
<dbReference type="EMBL" id="QRGR01000059">
    <property type="protein sequence ID" value="RDV10391.1"/>
    <property type="molecule type" value="Genomic_DNA"/>
</dbReference>
<reference evidence="3" key="1">
    <citation type="submission" date="2018-08" db="EMBL/GenBank/DDBJ databases">
        <authorList>
            <person name="Liu Z.-W."/>
            <person name="Du Z.-J."/>
        </authorList>
    </citation>
    <scope>NUCLEOTIDE SEQUENCE [LARGE SCALE GENOMIC DNA]</scope>
    <source>
        <strain evidence="3">H4X</strain>
    </source>
</reference>